<dbReference type="Gene3D" id="2.40.330.10">
    <property type="entry name" value="DNA-binding pseudobarrel domain"/>
    <property type="match status" value="2"/>
</dbReference>
<keyword evidence="2" id="KW-0805">Transcription regulation</keyword>
<dbReference type="GO" id="GO:0003677">
    <property type="term" value="F:DNA binding"/>
    <property type="evidence" value="ECO:0007669"/>
    <property type="project" value="UniProtKB-KW"/>
</dbReference>
<accession>A0A5J5B2F8</accession>
<dbReference type="InterPro" id="IPR015300">
    <property type="entry name" value="DNA-bd_pseudobarrel_sf"/>
</dbReference>
<dbReference type="Proteomes" id="UP000325577">
    <property type="component" value="Linkage Group LG17"/>
</dbReference>
<keyword evidence="4" id="KW-0804">Transcription</keyword>
<evidence type="ECO:0000313" key="7">
    <source>
        <dbReference type="EMBL" id="KAA8535321.1"/>
    </source>
</evidence>
<feature type="domain" description="TF-B3" evidence="6">
    <location>
        <begin position="158"/>
        <end position="219"/>
    </location>
</feature>
<dbReference type="SUPFAM" id="SSF101936">
    <property type="entry name" value="DNA-binding pseudobarrel domain"/>
    <property type="match status" value="2"/>
</dbReference>
<protein>
    <recommendedName>
        <fullName evidence="6">TF-B3 domain-containing protein</fullName>
    </recommendedName>
</protein>
<gene>
    <name evidence="7" type="ORF">F0562_030324</name>
</gene>
<name>A0A5J5B2F8_9ASTE</name>
<dbReference type="GO" id="GO:0005634">
    <property type="term" value="C:nucleus"/>
    <property type="evidence" value="ECO:0007669"/>
    <property type="project" value="UniProtKB-SubCell"/>
</dbReference>
<evidence type="ECO:0000256" key="4">
    <source>
        <dbReference type="ARBA" id="ARBA00023163"/>
    </source>
</evidence>
<evidence type="ECO:0000256" key="1">
    <source>
        <dbReference type="ARBA" id="ARBA00004123"/>
    </source>
</evidence>
<proteinExistence type="predicted"/>
<dbReference type="SMART" id="SM01019">
    <property type="entry name" value="B3"/>
    <property type="match status" value="2"/>
</dbReference>
<comment type="subcellular location">
    <subcellularLocation>
        <location evidence="1">Nucleus</location>
    </subcellularLocation>
</comment>
<sequence>MEGGRIMEVCFYKKLSNSDINYALEIPGDAMNLLPPDEDMRVLDRNDNVWTFNAATRGRGARYMRKDWGRFKKFAGLKKDDRLTLFLLHNAGQNIHTYKMVYSHSSSSLSSSSSSFLYMYKMEGGMEVCFQKNISVADIKAALEIPRGANLPPPDEDMRVLDQNNREWTFNAGTRRDGRRHMRKGWHPFKNSAGLRRGDRLTFYRLHNNTYKVVIERNLRLFGRTWW</sequence>
<dbReference type="EMBL" id="CM018040">
    <property type="protein sequence ID" value="KAA8535321.1"/>
    <property type="molecule type" value="Genomic_DNA"/>
</dbReference>
<reference evidence="7 8" key="1">
    <citation type="submission" date="2019-09" db="EMBL/GenBank/DDBJ databases">
        <title>A chromosome-level genome assembly of the Chinese tupelo Nyssa sinensis.</title>
        <authorList>
            <person name="Yang X."/>
            <person name="Kang M."/>
            <person name="Yang Y."/>
            <person name="Xiong H."/>
            <person name="Wang M."/>
            <person name="Zhang Z."/>
            <person name="Wang Z."/>
            <person name="Wu H."/>
            <person name="Ma T."/>
            <person name="Liu J."/>
            <person name="Xi Z."/>
        </authorList>
    </citation>
    <scope>NUCLEOTIDE SEQUENCE [LARGE SCALE GENOMIC DNA]</scope>
    <source>
        <strain evidence="7">J267</strain>
        <tissue evidence="7">Leaf</tissue>
    </source>
</reference>
<keyword evidence="3" id="KW-0238">DNA-binding</keyword>
<evidence type="ECO:0000259" key="6">
    <source>
        <dbReference type="PROSITE" id="PS50863"/>
    </source>
</evidence>
<evidence type="ECO:0000256" key="5">
    <source>
        <dbReference type="ARBA" id="ARBA00023242"/>
    </source>
</evidence>
<evidence type="ECO:0000256" key="2">
    <source>
        <dbReference type="ARBA" id="ARBA00023015"/>
    </source>
</evidence>
<dbReference type="AlphaFoldDB" id="A0A5J5B2F8"/>
<evidence type="ECO:0000313" key="8">
    <source>
        <dbReference type="Proteomes" id="UP000325577"/>
    </source>
</evidence>
<evidence type="ECO:0000256" key="3">
    <source>
        <dbReference type="ARBA" id="ARBA00023125"/>
    </source>
</evidence>
<keyword evidence="8" id="KW-1185">Reference proteome</keyword>
<dbReference type="Pfam" id="PF02362">
    <property type="entry name" value="B3"/>
    <property type="match status" value="1"/>
</dbReference>
<dbReference type="InterPro" id="IPR003340">
    <property type="entry name" value="B3_DNA-bd"/>
</dbReference>
<dbReference type="PROSITE" id="PS50863">
    <property type="entry name" value="B3"/>
    <property type="match status" value="1"/>
</dbReference>
<keyword evidence="5" id="KW-0539">Nucleus</keyword>
<dbReference type="CDD" id="cd10017">
    <property type="entry name" value="B3_DNA"/>
    <property type="match status" value="1"/>
</dbReference>
<organism evidence="7 8">
    <name type="scientific">Nyssa sinensis</name>
    <dbReference type="NCBI Taxonomy" id="561372"/>
    <lineage>
        <taxon>Eukaryota</taxon>
        <taxon>Viridiplantae</taxon>
        <taxon>Streptophyta</taxon>
        <taxon>Embryophyta</taxon>
        <taxon>Tracheophyta</taxon>
        <taxon>Spermatophyta</taxon>
        <taxon>Magnoliopsida</taxon>
        <taxon>eudicotyledons</taxon>
        <taxon>Gunneridae</taxon>
        <taxon>Pentapetalae</taxon>
        <taxon>asterids</taxon>
        <taxon>Cornales</taxon>
        <taxon>Nyssaceae</taxon>
        <taxon>Nyssa</taxon>
    </lineage>
</organism>